<protein>
    <submittedName>
        <fullName evidence="2">YD repeat-containing protein</fullName>
    </submittedName>
</protein>
<dbReference type="NCBIfam" id="TIGR01643">
    <property type="entry name" value="YD_repeat_2x"/>
    <property type="match status" value="1"/>
</dbReference>
<dbReference type="Gene3D" id="2.180.10.10">
    <property type="entry name" value="RHS repeat-associated core"/>
    <property type="match status" value="1"/>
</dbReference>
<accession>A0A3M4S0W1</accession>
<dbReference type="Pfam" id="PF20148">
    <property type="entry name" value="DUF6531"/>
    <property type="match status" value="1"/>
</dbReference>
<dbReference type="Pfam" id="PF05593">
    <property type="entry name" value="RHS_repeat"/>
    <property type="match status" value="1"/>
</dbReference>
<sequence length="519" mass="57938">MEVLLRCMCSSLRMVKKITNLMFFLIVFFPYSVIAEESVYWMTTNNFELTFRDPQRVCDWLYTYNWPHLNQFYLPALNAYTKLNTFECGSGLIGTETGVSPSFFGAAFARYVNCGKGSIYNHSTLSCISAAQRGSPREPFLCNNISSSVGNPINSATGNKYQEEHDLSAGFFDSILVSRFYNSASGQWTHSYSAYLASGANDVVIVFADGRQATFSLSDGKYSSATDSGLLVRYESGWKYKSPSNDNLFFSLQGELVRITTLEGGDQKLTYNSLGGLRYIVIVNSTGETVRLAEDSFYQLISVAYGQTKIDYRYGEISYGVYSLASRITIVGESRLTRLYHYEDVRNLTLLTGITDERGIRFATWSYDDSGRAISSQHSGGAGLTQIAYNADGSSSVTNELGKTTVYRYQQIEGVKRIIAVEGEPTPNCPASNSFYTYNDRGLVLTKTDAKGLITTYAYNDRGLEVSRTEASGTTLARTITTEWDPDRFLPIRVVEPNRVTVYSYDTQGRELSRQSTSR</sequence>
<organism evidence="2 3">
    <name type="scientific">Pseudomonas syringae pv. primulae</name>
    <dbReference type="NCBI Taxonomy" id="251707"/>
    <lineage>
        <taxon>Bacteria</taxon>
        <taxon>Pseudomonadati</taxon>
        <taxon>Pseudomonadota</taxon>
        <taxon>Gammaproteobacteria</taxon>
        <taxon>Pseudomonadales</taxon>
        <taxon>Pseudomonadaceae</taxon>
        <taxon>Pseudomonas</taxon>
    </lineage>
</organism>
<dbReference type="AlphaFoldDB" id="A0A3M4S0W1"/>
<dbReference type="InterPro" id="IPR031325">
    <property type="entry name" value="RHS_repeat"/>
</dbReference>
<comment type="caution">
    <text evidence="2">The sequence shown here is derived from an EMBL/GenBank/DDBJ whole genome shotgun (WGS) entry which is preliminary data.</text>
</comment>
<reference evidence="2 3" key="1">
    <citation type="submission" date="2018-08" db="EMBL/GenBank/DDBJ databases">
        <title>Recombination of ecologically and evolutionarily significant loci maintains genetic cohesion in the Pseudomonas syringae species complex.</title>
        <authorList>
            <person name="Dillon M."/>
            <person name="Thakur S."/>
            <person name="Almeida R.N.D."/>
            <person name="Weir B.S."/>
            <person name="Guttman D.S."/>
        </authorList>
    </citation>
    <scope>NUCLEOTIDE SEQUENCE [LARGE SCALE GENOMIC DNA]</scope>
    <source>
        <strain evidence="2 3">ICMP 8670</strain>
    </source>
</reference>
<dbReference type="EMBL" id="RBRQ01000199">
    <property type="protein sequence ID" value="RMR08521.1"/>
    <property type="molecule type" value="Genomic_DNA"/>
</dbReference>
<dbReference type="Proteomes" id="UP000276615">
    <property type="component" value="Unassembled WGS sequence"/>
</dbReference>
<name>A0A3M4S0W1_9PSED</name>
<dbReference type="RefSeq" id="WP_259639590.1">
    <property type="nucleotide sequence ID" value="NZ_RBRQ01000199.1"/>
</dbReference>
<evidence type="ECO:0000313" key="2">
    <source>
        <dbReference type="EMBL" id="RMR08521.1"/>
    </source>
</evidence>
<gene>
    <name evidence="2" type="ORF">ALP92_03699</name>
</gene>
<dbReference type="InterPro" id="IPR045351">
    <property type="entry name" value="DUF6531"/>
</dbReference>
<evidence type="ECO:0000313" key="3">
    <source>
        <dbReference type="Proteomes" id="UP000276615"/>
    </source>
</evidence>
<proteinExistence type="predicted"/>
<evidence type="ECO:0000259" key="1">
    <source>
        <dbReference type="Pfam" id="PF20148"/>
    </source>
</evidence>
<feature type="domain" description="DUF6531" evidence="1">
    <location>
        <begin position="150"/>
        <end position="215"/>
    </location>
</feature>
<dbReference type="InterPro" id="IPR006530">
    <property type="entry name" value="YD"/>
</dbReference>